<organism evidence="1 2">
    <name type="scientific">Dawidia soli</name>
    <dbReference type="NCBI Taxonomy" id="2782352"/>
    <lineage>
        <taxon>Bacteria</taxon>
        <taxon>Pseudomonadati</taxon>
        <taxon>Bacteroidota</taxon>
        <taxon>Cytophagia</taxon>
        <taxon>Cytophagales</taxon>
        <taxon>Chryseotaleaceae</taxon>
        <taxon>Dawidia</taxon>
    </lineage>
</organism>
<name>A0AAP2GL83_9BACT</name>
<accession>A0AAP2GL83</accession>
<protein>
    <submittedName>
        <fullName evidence="1">Uncharacterized protein</fullName>
    </submittedName>
</protein>
<dbReference type="AlphaFoldDB" id="A0AAP2GL83"/>
<keyword evidence="2" id="KW-1185">Reference proteome</keyword>
<sequence>MTYEIKSNVMLFEMDRTAIADIAVGDVLRAQDLPDAEYTWTQHDSQFLESNPDARLFLKVQKLPDKHYKGMGVMIISE</sequence>
<evidence type="ECO:0000313" key="1">
    <source>
        <dbReference type="EMBL" id="MBT1690335.1"/>
    </source>
</evidence>
<gene>
    <name evidence="1" type="ORF">KK078_27460</name>
</gene>
<proteinExistence type="predicted"/>
<dbReference type="RefSeq" id="WP_254093553.1">
    <property type="nucleotide sequence ID" value="NZ_JAHESC010000062.1"/>
</dbReference>
<evidence type="ECO:0000313" key="2">
    <source>
        <dbReference type="Proteomes" id="UP001319180"/>
    </source>
</evidence>
<dbReference type="Proteomes" id="UP001319180">
    <property type="component" value="Unassembled WGS sequence"/>
</dbReference>
<reference evidence="1 2" key="1">
    <citation type="submission" date="2021-05" db="EMBL/GenBank/DDBJ databases">
        <title>A Polyphasic approach of four new species of the genus Ohtaekwangia: Ohtaekwangia histidinii sp. nov., Ohtaekwangia cretensis sp. nov., Ohtaekwangia indiensis sp. nov., Ohtaekwangia reichenbachii sp. nov. from diverse environment.</title>
        <authorList>
            <person name="Octaviana S."/>
        </authorList>
    </citation>
    <scope>NUCLEOTIDE SEQUENCE [LARGE SCALE GENOMIC DNA]</scope>
    <source>
        <strain evidence="1 2">PWU37</strain>
    </source>
</reference>
<dbReference type="EMBL" id="JAHESC010000062">
    <property type="protein sequence ID" value="MBT1690335.1"/>
    <property type="molecule type" value="Genomic_DNA"/>
</dbReference>
<comment type="caution">
    <text evidence="1">The sequence shown here is derived from an EMBL/GenBank/DDBJ whole genome shotgun (WGS) entry which is preliminary data.</text>
</comment>